<protein>
    <recommendedName>
        <fullName evidence="3">Nuclear factor related to kappa-B-binding protein second winged helix domain-containing protein</fullName>
    </recommendedName>
</protein>
<evidence type="ECO:0000313" key="5">
    <source>
        <dbReference type="Proteomes" id="UP000785679"/>
    </source>
</evidence>
<evidence type="ECO:0000313" key="4">
    <source>
        <dbReference type="EMBL" id="TNV81144.1"/>
    </source>
</evidence>
<dbReference type="AlphaFoldDB" id="A0A8J8NVW8"/>
<feature type="region of interest" description="Disordered" evidence="2">
    <location>
        <begin position="206"/>
        <end position="232"/>
    </location>
</feature>
<dbReference type="GO" id="GO:0031011">
    <property type="term" value="C:Ino80 complex"/>
    <property type="evidence" value="ECO:0007669"/>
    <property type="project" value="InterPro"/>
</dbReference>
<evidence type="ECO:0000256" key="1">
    <source>
        <dbReference type="SAM" id="Coils"/>
    </source>
</evidence>
<comment type="caution">
    <text evidence="4">The sequence shown here is derived from an EMBL/GenBank/DDBJ whole genome shotgun (WGS) entry which is preliminary data.</text>
</comment>
<feature type="domain" description="Nuclear factor related to kappa-B-binding protein second winged helix" evidence="3">
    <location>
        <begin position="376"/>
        <end position="513"/>
    </location>
</feature>
<name>A0A8J8NVW8_HALGN</name>
<sequence length="623" mass="70851">MESSRPLDDSPSSSDMSYSSESDQERASFIQKAKEAIEAKINKRFAVPKEEPQANVEVVEAYDFQDISTYYKGQKQALPGVEGFSQVIKANSTQILQSLTAADKEGLYRLMPASVKDKDKLLQQILKDDKTVGAFGTGPLESFTSKMDNNAFTKAFQQYTQYKQQLSLLEKRERILQELKLIEQLKDRERLIEDYDIQPVLNILLSPSHKSGNLSSDSSESSDEMSEEEKDFYEQELHADYDELTSGYTTISSNKGDYAVGMKRPYGMVQLRNNREEQKQEAPAELKKEGRTTKQRQQGGGAAQAREPVSKDANPNAIGKSSKSKTLSFLDPNSIAAQQFSDPALLEKILNSQRFKNLKTHKNQCTLPEYSQEWIDNYRKQEEERYKQPSMPWIYLNEDYTTSIVGPVIKKKTANQIQKPRDHPQLYSNRPAVVTLLCLARDAASRLPDGVGTRADIIELIKHSQWLKYDPADHATLVTVVSGALDRLHYEDDSCVKYDAEKKLWIYMHMMRTLDYGDWQQTSSDSNYCFENNSFNPYQGTEKENLWDSSPHIGTGVPQVVKQVSAATAAIQQEENIEEQSEEPSLQQLQPKSCLISIRLGNEKKQDESNEISSEQKKRTKKE</sequence>
<feature type="region of interest" description="Disordered" evidence="2">
    <location>
        <begin position="1"/>
        <end position="26"/>
    </location>
</feature>
<keyword evidence="1" id="KW-0175">Coiled coil</keyword>
<feature type="region of interest" description="Disordered" evidence="2">
    <location>
        <begin position="600"/>
        <end position="623"/>
    </location>
</feature>
<dbReference type="OrthoDB" id="70874at2759"/>
<feature type="compositionally biased region" description="Basic and acidic residues" evidence="2">
    <location>
        <begin position="273"/>
        <end position="292"/>
    </location>
</feature>
<dbReference type="PANTHER" id="PTHR13052">
    <property type="entry name" value="NFRKB-RELATED"/>
    <property type="match status" value="1"/>
</dbReference>
<evidence type="ECO:0000259" key="3">
    <source>
        <dbReference type="Pfam" id="PF25793"/>
    </source>
</evidence>
<proteinExistence type="predicted"/>
<feature type="compositionally biased region" description="Low complexity" evidence="2">
    <location>
        <begin position="9"/>
        <end position="21"/>
    </location>
</feature>
<dbReference type="Pfam" id="PF25793">
    <property type="entry name" value="WHD_2nd_NFRKB"/>
    <property type="match status" value="1"/>
</dbReference>
<dbReference type="EMBL" id="RRYP01006515">
    <property type="protein sequence ID" value="TNV81144.1"/>
    <property type="molecule type" value="Genomic_DNA"/>
</dbReference>
<dbReference type="Proteomes" id="UP000785679">
    <property type="component" value="Unassembled WGS sequence"/>
</dbReference>
<feature type="compositionally biased region" description="Acidic residues" evidence="2">
    <location>
        <begin position="220"/>
        <end position="231"/>
    </location>
</feature>
<dbReference type="InterPro" id="IPR057748">
    <property type="entry name" value="NFRKB_WH_2"/>
</dbReference>
<dbReference type="PANTHER" id="PTHR13052:SF3">
    <property type="entry name" value="NUCLEAR FACTOR RELATED TO KAPPA-B-BINDING PROTEIN"/>
    <property type="match status" value="1"/>
</dbReference>
<feature type="region of interest" description="Disordered" evidence="2">
    <location>
        <begin position="273"/>
        <end position="325"/>
    </location>
</feature>
<gene>
    <name evidence="4" type="ORF">FGO68_gene16902</name>
</gene>
<feature type="coiled-coil region" evidence="1">
    <location>
        <begin position="159"/>
        <end position="188"/>
    </location>
</feature>
<accession>A0A8J8NVW8</accession>
<evidence type="ECO:0000256" key="2">
    <source>
        <dbReference type="SAM" id="MobiDB-lite"/>
    </source>
</evidence>
<keyword evidence="5" id="KW-1185">Reference proteome</keyword>
<organism evidence="4 5">
    <name type="scientific">Halteria grandinella</name>
    <dbReference type="NCBI Taxonomy" id="5974"/>
    <lineage>
        <taxon>Eukaryota</taxon>
        <taxon>Sar</taxon>
        <taxon>Alveolata</taxon>
        <taxon>Ciliophora</taxon>
        <taxon>Intramacronucleata</taxon>
        <taxon>Spirotrichea</taxon>
        <taxon>Stichotrichia</taxon>
        <taxon>Sporadotrichida</taxon>
        <taxon>Halteriidae</taxon>
        <taxon>Halteria</taxon>
    </lineage>
</organism>
<reference evidence="4" key="1">
    <citation type="submission" date="2019-06" db="EMBL/GenBank/DDBJ databases">
        <authorList>
            <person name="Zheng W."/>
        </authorList>
    </citation>
    <scope>NUCLEOTIDE SEQUENCE</scope>
    <source>
        <strain evidence="4">QDHG01</strain>
    </source>
</reference>
<dbReference type="InterPro" id="IPR024867">
    <property type="entry name" value="NFRKB"/>
</dbReference>